<dbReference type="EMBL" id="CASHTH010002700">
    <property type="protein sequence ID" value="CAI8033866.1"/>
    <property type="molecule type" value="Genomic_DNA"/>
</dbReference>
<proteinExistence type="predicted"/>
<protein>
    <submittedName>
        <fullName evidence="1">Uncharacterized protein</fullName>
    </submittedName>
</protein>
<comment type="caution">
    <text evidence="1">The sequence shown here is derived from an EMBL/GenBank/DDBJ whole genome shotgun (WGS) entry which is preliminary data.</text>
</comment>
<dbReference type="AlphaFoldDB" id="A0AA35WZ22"/>
<organism evidence="1 2">
    <name type="scientific">Geodia barretti</name>
    <name type="common">Barrett's horny sponge</name>
    <dbReference type="NCBI Taxonomy" id="519541"/>
    <lineage>
        <taxon>Eukaryota</taxon>
        <taxon>Metazoa</taxon>
        <taxon>Porifera</taxon>
        <taxon>Demospongiae</taxon>
        <taxon>Heteroscleromorpha</taxon>
        <taxon>Tetractinellida</taxon>
        <taxon>Astrophorina</taxon>
        <taxon>Geodiidae</taxon>
        <taxon>Geodia</taxon>
    </lineage>
</organism>
<sequence length="61" mass="6827">MHNAGFRTFLALVYLYKRVLVLTYASINPLNIGNGTRQLFSPCSLLRDWYSSAGSGCILQD</sequence>
<evidence type="ECO:0000313" key="2">
    <source>
        <dbReference type="Proteomes" id="UP001174909"/>
    </source>
</evidence>
<keyword evidence="2" id="KW-1185">Reference proteome</keyword>
<evidence type="ECO:0000313" key="1">
    <source>
        <dbReference type="EMBL" id="CAI8033866.1"/>
    </source>
</evidence>
<accession>A0AA35WZ22</accession>
<feature type="non-terminal residue" evidence="1">
    <location>
        <position position="1"/>
    </location>
</feature>
<name>A0AA35WZ22_GEOBA</name>
<dbReference type="Proteomes" id="UP001174909">
    <property type="component" value="Unassembled WGS sequence"/>
</dbReference>
<reference evidence="1" key="1">
    <citation type="submission" date="2023-03" db="EMBL/GenBank/DDBJ databases">
        <authorList>
            <person name="Steffen K."/>
            <person name="Cardenas P."/>
        </authorList>
    </citation>
    <scope>NUCLEOTIDE SEQUENCE</scope>
</reference>
<gene>
    <name evidence="1" type="ORF">GBAR_LOCUS19101</name>
</gene>